<accession>A0A024U6L0</accession>
<dbReference type="PRINTS" id="PR00891">
    <property type="entry name" value="RABGDIREP"/>
</dbReference>
<dbReference type="GO" id="GO:0005829">
    <property type="term" value="C:cytosol"/>
    <property type="evidence" value="ECO:0007669"/>
    <property type="project" value="TreeGrafter"/>
</dbReference>
<reference evidence="2" key="1">
    <citation type="submission" date="2013-12" db="EMBL/GenBank/DDBJ databases">
        <title>The Genome Sequence of Aphanomyces invadans NJM9701.</title>
        <authorList>
            <consortium name="The Broad Institute Genomics Platform"/>
            <person name="Russ C."/>
            <person name="Tyler B."/>
            <person name="van West P."/>
            <person name="Dieguez-Uribeondo J."/>
            <person name="Young S.K."/>
            <person name="Zeng Q."/>
            <person name="Gargeya S."/>
            <person name="Fitzgerald M."/>
            <person name="Abouelleil A."/>
            <person name="Alvarado L."/>
            <person name="Chapman S.B."/>
            <person name="Gainer-Dewar J."/>
            <person name="Goldberg J."/>
            <person name="Griggs A."/>
            <person name="Gujja S."/>
            <person name="Hansen M."/>
            <person name="Howarth C."/>
            <person name="Imamovic A."/>
            <person name="Ireland A."/>
            <person name="Larimer J."/>
            <person name="McCowan C."/>
            <person name="Murphy C."/>
            <person name="Pearson M."/>
            <person name="Poon T.W."/>
            <person name="Priest M."/>
            <person name="Roberts A."/>
            <person name="Saif S."/>
            <person name="Shea T."/>
            <person name="Sykes S."/>
            <person name="Wortman J."/>
            <person name="Nusbaum C."/>
            <person name="Birren B."/>
        </authorList>
    </citation>
    <scope>NUCLEOTIDE SEQUENCE [LARGE SCALE GENOMIC DNA]</scope>
    <source>
        <strain evidence="2">NJM9701</strain>
    </source>
</reference>
<dbReference type="GO" id="GO:0016192">
    <property type="term" value="P:vesicle-mediated transport"/>
    <property type="evidence" value="ECO:0007669"/>
    <property type="project" value="TreeGrafter"/>
</dbReference>
<dbReference type="SUPFAM" id="SSF51905">
    <property type="entry name" value="FAD/NAD(P)-binding domain"/>
    <property type="match status" value="1"/>
</dbReference>
<dbReference type="SUPFAM" id="SSF54373">
    <property type="entry name" value="FAD-linked reductases, C-terminal domain"/>
    <property type="match status" value="1"/>
</dbReference>
<evidence type="ECO:0008006" key="3">
    <source>
        <dbReference type="Google" id="ProtNLM"/>
    </source>
</evidence>
<dbReference type="GO" id="GO:0005968">
    <property type="term" value="C:Rab-protein geranylgeranyltransferase complex"/>
    <property type="evidence" value="ECO:0007669"/>
    <property type="project" value="TreeGrafter"/>
</dbReference>
<comment type="similarity">
    <text evidence="1">Belongs to the Rab GDI family.</text>
</comment>
<evidence type="ECO:0000256" key="1">
    <source>
        <dbReference type="ARBA" id="ARBA00005593"/>
    </source>
</evidence>
<dbReference type="VEuPathDB" id="FungiDB:H310_05673"/>
<dbReference type="GO" id="GO:0005634">
    <property type="term" value="C:nucleus"/>
    <property type="evidence" value="ECO:0007669"/>
    <property type="project" value="TreeGrafter"/>
</dbReference>
<dbReference type="InterPro" id="IPR036188">
    <property type="entry name" value="FAD/NAD-bd_sf"/>
</dbReference>
<dbReference type="AlphaFoldDB" id="A0A024U6L0"/>
<dbReference type="Gene3D" id="1.10.405.10">
    <property type="entry name" value="Guanine Nucleotide Dissociation Inhibitor, domain 1"/>
    <property type="match status" value="1"/>
</dbReference>
<dbReference type="PANTHER" id="PTHR11787">
    <property type="entry name" value="RAB GDP-DISSOCIATION INHIBITOR"/>
    <property type="match status" value="1"/>
</dbReference>
<dbReference type="eggNOG" id="KOG1439">
    <property type="taxonomic scope" value="Eukaryota"/>
</dbReference>
<dbReference type="GO" id="GO:0005092">
    <property type="term" value="F:GDP-dissociation inhibitor activity"/>
    <property type="evidence" value="ECO:0007669"/>
    <property type="project" value="InterPro"/>
</dbReference>
<evidence type="ECO:0000313" key="2">
    <source>
        <dbReference type="EMBL" id="ETW02061.1"/>
    </source>
</evidence>
<protein>
    <recommendedName>
        <fullName evidence="3">Rab proteins geranylgeranyltransferase component</fullName>
    </recommendedName>
</protein>
<dbReference type="InterPro" id="IPR018203">
    <property type="entry name" value="GDP_dissociation_inhibitor"/>
</dbReference>
<dbReference type="RefSeq" id="XP_008868666.1">
    <property type="nucleotide sequence ID" value="XM_008870444.1"/>
</dbReference>
<organism evidence="2">
    <name type="scientific">Aphanomyces invadans</name>
    <dbReference type="NCBI Taxonomy" id="157072"/>
    <lineage>
        <taxon>Eukaryota</taxon>
        <taxon>Sar</taxon>
        <taxon>Stramenopiles</taxon>
        <taxon>Oomycota</taxon>
        <taxon>Saprolegniomycetes</taxon>
        <taxon>Saprolegniales</taxon>
        <taxon>Verrucalvaceae</taxon>
        <taxon>Aphanomyces</taxon>
    </lineage>
</organism>
<dbReference type="GO" id="GO:0007264">
    <property type="term" value="P:small GTPase-mediated signal transduction"/>
    <property type="evidence" value="ECO:0007669"/>
    <property type="project" value="InterPro"/>
</dbReference>
<dbReference type="EMBL" id="KI913961">
    <property type="protein sequence ID" value="ETW02061.1"/>
    <property type="molecule type" value="Genomic_DNA"/>
</dbReference>
<gene>
    <name evidence="2" type="ORF">H310_05673</name>
</gene>
<dbReference type="Gene3D" id="3.30.519.10">
    <property type="entry name" value="Guanine Nucleotide Dissociation Inhibitor, domain 2"/>
    <property type="match status" value="1"/>
</dbReference>
<sequence length="598" mass="64750">MMEVDDAVYTTEYDVVVVGTGIVESIVAASLARAGQKILHLDTNEYYGSDFASLPLHQFEEWMTAPVQEVAQRPHAFSLTNAFRCTLLHHAKDESFTPRSSSFNLDIQPKMLLSNSPLVDVLVHSGVGRYLDFMAMQGTFMYSAQPQNKNPPIWEVPCSKTEVFKSKLNVLEKRHLMKFLQFVADYGEVDVTTLNERDLTSSRALKRPQNKQHDVATASFDQYESFTDVLAKHFKLSAALQQVVLYAVLLETSASPVVPLSTPNSLNAIYNFVTSIGKFAPSPYLTPMYGISEVAQSFCRLGAVYNGTYILRTPVAHLNIQDTTDECGGAVKCVGLSTAEGLSFRAKHVVLNASAHGHSLGYTPQSAVLRGIFIVGSSIQPGVDRLVVVIPPGEIAHPNEALSTSAVHVLQMDSAMGVCASGYFLIHVTTVVPLATPNQDLVSYMESIAACLGQIKAVWSSIFTIPVVAKIASGQGANVANVFVCPSPPTLDTTLAECVDAARAVFRAMCPDESVAFLPKSASEQAMQDDCHEDSDVALLDQAVQLLQTAESGGVEARATTTETEQDLASMAAINADEPPRSPPLHNAATEYKYSFDL</sequence>
<dbReference type="OrthoDB" id="9446342at2759"/>
<name>A0A024U6L0_9STRA</name>
<dbReference type="Gene3D" id="3.50.50.60">
    <property type="entry name" value="FAD/NAD(P)-binding domain"/>
    <property type="match status" value="1"/>
</dbReference>
<dbReference type="STRING" id="157072.A0A024U6L0"/>
<dbReference type="Pfam" id="PF00996">
    <property type="entry name" value="GDI"/>
    <property type="match status" value="1"/>
</dbReference>
<proteinExistence type="inferred from homology"/>
<dbReference type="PANTHER" id="PTHR11787:SF4">
    <property type="entry name" value="CHM, RAB ESCORT PROTEIN 1"/>
    <property type="match status" value="1"/>
</dbReference>
<dbReference type="GeneID" id="20082723"/>